<name>A0AAD3XHI5_NEPGR</name>
<evidence type="ECO:0000313" key="2">
    <source>
        <dbReference type="Proteomes" id="UP001279734"/>
    </source>
</evidence>
<comment type="caution">
    <text evidence="1">The sequence shown here is derived from an EMBL/GenBank/DDBJ whole genome shotgun (WGS) entry which is preliminary data.</text>
</comment>
<accession>A0AAD3XHI5</accession>
<dbReference type="AlphaFoldDB" id="A0AAD3XHI5"/>
<organism evidence="1 2">
    <name type="scientific">Nepenthes gracilis</name>
    <name type="common">Slender pitcher plant</name>
    <dbReference type="NCBI Taxonomy" id="150966"/>
    <lineage>
        <taxon>Eukaryota</taxon>
        <taxon>Viridiplantae</taxon>
        <taxon>Streptophyta</taxon>
        <taxon>Embryophyta</taxon>
        <taxon>Tracheophyta</taxon>
        <taxon>Spermatophyta</taxon>
        <taxon>Magnoliopsida</taxon>
        <taxon>eudicotyledons</taxon>
        <taxon>Gunneridae</taxon>
        <taxon>Pentapetalae</taxon>
        <taxon>Caryophyllales</taxon>
        <taxon>Nepenthaceae</taxon>
        <taxon>Nepenthes</taxon>
    </lineage>
</organism>
<gene>
    <name evidence="1" type="ORF">Nepgr_006609</name>
</gene>
<reference evidence="1" key="1">
    <citation type="submission" date="2023-05" db="EMBL/GenBank/DDBJ databases">
        <title>Nepenthes gracilis genome sequencing.</title>
        <authorList>
            <person name="Fukushima K."/>
        </authorList>
    </citation>
    <scope>NUCLEOTIDE SEQUENCE</scope>
    <source>
        <strain evidence="1">SING2019-196</strain>
    </source>
</reference>
<evidence type="ECO:0000313" key="1">
    <source>
        <dbReference type="EMBL" id="GMH04769.1"/>
    </source>
</evidence>
<sequence>MALYCHLFVLSLPHPLVWIPRLESKLELNTRVTLFVVAGVIAWDTRPLVAICRIRLVHHVALDLPISPCPPMVSPPRLLLLLRSLPNHRVLHPLPRVVLIPLRPSKVSARRLVFVSCQDPIGMEGRGANPVQAIPDPSCWMVLFLELVLKVGCYLPCVLLTNVVPPALTILTTELSLGAIGLPRGHLAVWILPLVITNLGLPTLTLPFLDVHLPFPLLYPGRGISRVPRRSVPRTYPVKLVVFLQPLRIVRPEEPSRLNLF</sequence>
<proteinExistence type="predicted"/>
<dbReference type="Proteomes" id="UP001279734">
    <property type="component" value="Unassembled WGS sequence"/>
</dbReference>
<keyword evidence="2" id="KW-1185">Reference proteome</keyword>
<dbReference type="EMBL" id="BSYO01000005">
    <property type="protein sequence ID" value="GMH04769.1"/>
    <property type="molecule type" value="Genomic_DNA"/>
</dbReference>
<protein>
    <submittedName>
        <fullName evidence="1">Uncharacterized protein</fullName>
    </submittedName>
</protein>